<dbReference type="GO" id="GO:0001650">
    <property type="term" value="C:fibrillar center"/>
    <property type="evidence" value="ECO:0007669"/>
    <property type="project" value="TreeGrafter"/>
</dbReference>
<dbReference type="Ensembl" id="ENSPSTT00000014503.1">
    <property type="protein sequence ID" value="ENSPSTP00000013826.1"/>
    <property type="gene ID" value="ENSPSTG00000009766.1"/>
</dbReference>
<dbReference type="PANTHER" id="PTHR46948">
    <property type="entry name" value="RIBONUCLEASE P PROTEIN SUBUNIT P38"/>
    <property type="match status" value="1"/>
</dbReference>
<protein>
    <submittedName>
        <fullName evidence="3">Uncharacterized protein</fullName>
    </submittedName>
</protein>
<dbReference type="GO" id="GO:0033204">
    <property type="term" value="F:ribonuclease P RNA binding"/>
    <property type="evidence" value="ECO:0007669"/>
    <property type="project" value="TreeGrafter"/>
</dbReference>
<organism evidence="3 4">
    <name type="scientific">Pavo cristatus</name>
    <name type="common">Indian peafowl</name>
    <name type="synonym">Blue peafowl</name>
    <dbReference type="NCBI Taxonomy" id="9049"/>
    <lineage>
        <taxon>Eukaryota</taxon>
        <taxon>Metazoa</taxon>
        <taxon>Chordata</taxon>
        <taxon>Craniata</taxon>
        <taxon>Vertebrata</taxon>
        <taxon>Euteleostomi</taxon>
        <taxon>Archelosauria</taxon>
        <taxon>Archosauria</taxon>
        <taxon>Dinosauria</taxon>
        <taxon>Saurischia</taxon>
        <taxon>Theropoda</taxon>
        <taxon>Coelurosauria</taxon>
        <taxon>Aves</taxon>
        <taxon>Neognathae</taxon>
        <taxon>Galloanserae</taxon>
        <taxon>Galliformes</taxon>
        <taxon>Phasianidae</taxon>
        <taxon>Phasianinae</taxon>
        <taxon>Pavo</taxon>
    </lineage>
</organism>
<dbReference type="Proteomes" id="UP000694428">
    <property type="component" value="Unplaced"/>
</dbReference>
<sequence>MAQRASAVRPHSCSATRCCCRLPREAALDGERRATSPQGTASLRKAKKTTVKTCLDNPFVIQWKVIDGDGMHFILQTLEEKIKRIGLKKIETPRKKKRSVTKNQMESKCDASNNELRAEEEAEGHRQVPGWTDMGIRRQLAIGINEVTKALEKNELLLLLVLIFFYCLWSTAVTEVLC</sequence>
<keyword evidence="2" id="KW-0472">Membrane</keyword>
<evidence type="ECO:0000313" key="4">
    <source>
        <dbReference type="Proteomes" id="UP000694428"/>
    </source>
</evidence>
<feature type="region of interest" description="Disordered" evidence="1">
    <location>
        <begin position="98"/>
        <end position="124"/>
    </location>
</feature>
<evidence type="ECO:0000256" key="2">
    <source>
        <dbReference type="SAM" id="Phobius"/>
    </source>
</evidence>
<dbReference type="PANTHER" id="PTHR46948:SF1">
    <property type="entry name" value="RIBONUCLEASE P PROTEIN SUBUNIT P38"/>
    <property type="match status" value="1"/>
</dbReference>
<dbReference type="GO" id="GO:0001682">
    <property type="term" value="P:tRNA 5'-leader removal"/>
    <property type="evidence" value="ECO:0007669"/>
    <property type="project" value="InterPro"/>
</dbReference>
<dbReference type="GO" id="GO:0000172">
    <property type="term" value="C:ribonuclease MRP complex"/>
    <property type="evidence" value="ECO:0007669"/>
    <property type="project" value="InterPro"/>
</dbReference>
<name>A0A8C9FDA9_PAVCR</name>
<dbReference type="GO" id="GO:0005655">
    <property type="term" value="C:nucleolar ribonuclease P complex"/>
    <property type="evidence" value="ECO:0007669"/>
    <property type="project" value="InterPro"/>
</dbReference>
<evidence type="ECO:0000256" key="1">
    <source>
        <dbReference type="SAM" id="MobiDB-lite"/>
    </source>
</evidence>
<dbReference type="GO" id="GO:0004526">
    <property type="term" value="F:ribonuclease P activity"/>
    <property type="evidence" value="ECO:0007669"/>
    <property type="project" value="TreeGrafter"/>
</dbReference>
<feature type="compositionally biased region" description="Polar residues" evidence="1">
    <location>
        <begin position="101"/>
        <end position="115"/>
    </location>
</feature>
<keyword evidence="2" id="KW-1133">Transmembrane helix</keyword>
<accession>A0A8C9FDA9</accession>
<reference evidence="3" key="2">
    <citation type="submission" date="2025-09" db="UniProtKB">
        <authorList>
            <consortium name="Ensembl"/>
        </authorList>
    </citation>
    <scope>IDENTIFICATION</scope>
</reference>
<proteinExistence type="predicted"/>
<dbReference type="AlphaFoldDB" id="A0A8C9FDA9"/>
<keyword evidence="4" id="KW-1185">Reference proteome</keyword>
<keyword evidence="2" id="KW-0812">Transmembrane</keyword>
<dbReference type="InterPro" id="IPR042848">
    <property type="entry name" value="Rpp38"/>
</dbReference>
<evidence type="ECO:0000313" key="3">
    <source>
        <dbReference type="Ensembl" id="ENSPSTP00000013826.1"/>
    </source>
</evidence>
<reference evidence="3" key="1">
    <citation type="submission" date="2025-08" db="UniProtKB">
        <authorList>
            <consortium name="Ensembl"/>
        </authorList>
    </citation>
    <scope>IDENTIFICATION</scope>
</reference>
<feature type="transmembrane region" description="Helical" evidence="2">
    <location>
        <begin position="156"/>
        <end position="177"/>
    </location>
</feature>